<dbReference type="OrthoDB" id="1952016at2"/>
<dbReference type="Proteomes" id="UP000013378">
    <property type="component" value="Unassembled WGS sequence"/>
</dbReference>
<gene>
    <name evidence="1" type="ORF">L21TH_0282</name>
</gene>
<keyword evidence="2" id="KW-1185">Reference proteome</keyword>
<dbReference type="AlphaFoldDB" id="R1CYI0"/>
<reference evidence="1 2" key="1">
    <citation type="journal article" date="2015" name="Geomicrobiol. J.">
        <title>Caldisalinibacter kiritimatiensis gen. nov., sp. nov., a moderately thermohalophilic thiosulfate-reducing bacterium from a hypersaline microbial mat.</title>
        <authorList>
            <person name="Ben Hania W."/>
            <person name="Joseph M."/>
            <person name="Fiebig A."/>
            <person name="Bunk B."/>
            <person name="Klenk H.-P."/>
            <person name="Fardeau M.-L."/>
            <person name="Spring S."/>
        </authorList>
    </citation>
    <scope>NUCLEOTIDE SEQUENCE [LARGE SCALE GENOMIC DNA]</scope>
    <source>
        <strain evidence="1 2">L21-TH-D2</strain>
    </source>
</reference>
<comment type="caution">
    <text evidence="1">The sequence shown here is derived from an EMBL/GenBank/DDBJ whole genome shotgun (WGS) entry which is preliminary data.</text>
</comment>
<accession>R1CYI0</accession>
<evidence type="ECO:0000313" key="1">
    <source>
        <dbReference type="EMBL" id="EOD01634.1"/>
    </source>
</evidence>
<protein>
    <submittedName>
        <fullName evidence="1">Uncharacterized protein</fullName>
    </submittedName>
</protein>
<proteinExistence type="predicted"/>
<organism evidence="1 2">
    <name type="scientific">Caldisalinibacter kiritimatiensis</name>
    <dbReference type="NCBI Taxonomy" id="1304284"/>
    <lineage>
        <taxon>Bacteria</taxon>
        <taxon>Bacillati</taxon>
        <taxon>Bacillota</taxon>
        <taxon>Tissierellia</taxon>
        <taxon>Tissierellales</taxon>
        <taxon>Thermohalobacteraceae</taxon>
        <taxon>Caldisalinibacter</taxon>
    </lineage>
</organism>
<dbReference type="RefSeq" id="WP_006307252.1">
    <property type="nucleotide sequence ID" value="NZ_ARZA01000042.1"/>
</dbReference>
<evidence type="ECO:0000313" key="2">
    <source>
        <dbReference type="Proteomes" id="UP000013378"/>
    </source>
</evidence>
<sequence length="252" mass="29731">MNSDLKDSNCLPKEIIMYKNKISNSFDPIRKEIIGFSKLSYIMNNITPFPVDKNEYYKHKYEGNSNHFLTMLAYNYISYKLKDKTKLYLNSKELYYSISFITRFFEYETPINTTNNSIIWIYPNYTMKQFLANCIKNNKLNISFVDNSTLTKLIMIMAAFVKYEYDNVDKNFFTDDDLLNLPTLILANIKLYEKGFLKLVETNEGVGVVVDLTPREEQEKNFTSDINRLKHNIIDVINQIEKGKYTINDFIE</sequence>
<name>R1CYI0_9FIRM</name>
<dbReference type="EMBL" id="ARZA01000042">
    <property type="protein sequence ID" value="EOD01634.1"/>
    <property type="molecule type" value="Genomic_DNA"/>
</dbReference>